<dbReference type="EMBL" id="BAAFST010000006">
    <property type="protein sequence ID" value="GAB1291039.1"/>
    <property type="molecule type" value="Genomic_DNA"/>
</dbReference>
<evidence type="ECO:0000259" key="3">
    <source>
        <dbReference type="Pfam" id="PF15084"/>
    </source>
</evidence>
<evidence type="ECO:0000259" key="2">
    <source>
        <dbReference type="Pfam" id="PF10283"/>
    </source>
</evidence>
<comment type="caution">
    <text evidence="4">The sequence shown here is derived from an EMBL/GenBank/DDBJ whole genome shotgun (WGS) entry which is preliminary data.</text>
</comment>
<feature type="compositionally biased region" description="Basic and acidic residues" evidence="1">
    <location>
        <begin position="253"/>
        <end position="298"/>
    </location>
</feature>
<dbReference type="Pfam" id="PF15084">
    <property type="entry name" value="DUF4550"/>
    <property type="match status" value="1"/>
</dbReference>
<sequence>MRAILVLCTMSLQAWDWEEEERASTGHLSVISAYHSGSEYEMEDYLKSRTPGREWDFEDRFGSSLHSSEGPACASDVPQIVPCRFVISLAFPILINNKGKPPNVPDKKKAAKSEARAGKARQFYHIEYFFLPDDTEPKIVDIVVFPNIAKVFLESGIKTVKPWKDDDDKVWVSWSQTFHVNMTKELLKKMNFHKITLRLWDTKDRVSKRVRYHRVKTSAYPEESDSFEEVKHLVLNQKKLSIVTDGKNNTFPEELKEENLASDQEKAEKHSKSPQEPETPSKNDEECEKLLKMEESPSSRRTTSKTPISLGGATMMEIKELIEKPSLSSLTNMLEKQKSQLKGKETEVKKKSPKKVRKYPTEEEGDQKQEGAPWKQSVFSIQLPIMPLLAGWRTVICRGSEKSANILDCFLTLKTEVPIMTEQQKQDLNPLTIKIRCASCLPIQPVSIHDLERLCSPVYCRYQFHGTPVHETKREPHGTHVFFQDINVIFLGAMHPSDVREYLEGPPMVVEVHDRDRKSEEYSRKPALFGEDFIDSYFNLQAFVSSRDTETNPFESQNKIWDPYGVARVSFADLLLGYKYLNLIVPIHNCEPKTPNWGQDSRSRRAMGFQAPAEVLQHSSIPVGNYLEANSLLKLRVDIAVPLRSWARVPEFDLLGTHFGRIIFVFNAKNLSLLQSLLQDITRINAKALDLDSYPLQNIQQILSAFKVRVKIQEQQNLDVLTGFHLLDGRIHLFILEGLADHGLRRLWESYQNSVTASTRAACKVLYDSRLLFRYRLYADLETILYHVHLFRPVSVLLRYPGLYVRGAVSRMAFQALSSCEEIHGICHNSTRLKEVVMRDLLPSSSMIKDLSQEFGIPISQEDLTDAKLLATLPQPDANDEDIQRRTSNLPLDIQVHQEKYLQWRNNMLLKNQVHKDSLVQKNITEAYQFTKKSQKSTGKVIRIAIPENKTVHNYSTQTMNSTELAKKQMFKEMAKEPRKRFTYSQNYLSAMVDLRDPKEEEKKAQKKSRQAWLTAEWQENALFANVLKPVLDRDRWSWSQRHQDFDLYKKPPPYFQLPHLSAPKLASVPLDGGPRVPVGPGQTVIGRGPLLGITDKRVSRRHAILEVVDSQLRIKPIHRNPCFRQSSEKSQFSPMEAQVWSRLQPGDSFSLLLDKYSFRVFSTESEEEMECTLRNSQMLDEDDILSEMQKSSVVNLPDKTTGASQLQGSPEITKTKCPTIDPMGGDKDVIQKRGKEGTCGEKSQVNTEWHGGKRFIPSGDSKTVSVEQDPGKKCRKSDPRGLAVPSEDVPESSSSITVSDPDVDIVKTNKQREAISKEELGEVSKHKAITKKPANANEEDRTVSHPESPASVQSKSFPEKSQGRDPASSSAPSSPDASTTDTADSVLGRSEESSVRRTSCMYGADCYRKNPLHFQHFSHPGDSDYGDTHVTGEGVTGDRPECPYGASCYRRNPQHKMEYRHSALPARVALDEGDDDVGQPSDNDEDEEDYEVTDEDSDWQPGKDEEKEDVEELLKEAKRFMRRRK</sequence>
<feature type="compositionally biased region" description="Basic and acidic residues" evidence="1">
    <location>
        <begin position="1270"/>
        <end position="1280"/>
    </location>
</feature>
<dbReference type="Pfam" id="PF10283">
    <property type="entry name" value="zf-CCHH"/>
    <property type="match status" value="2"/>
</dbReference>
<reference evidence="4 5" key="1">
    <citation type="submission" date="2024-08" db="EMBL/GenBank/DDBJ databases">
        <title>The draft genome of Apodemus speciosus.</title>
        <authorList>
            <person name="Nabeshima K."/>
            <person name="Suzuki S."/>
            <person name="Onuma M."/>
        </authorList>
    </citation>
    <scope>NUCLEOTIDE SEQUENCE [LARGE SCALE GENOMIC DNA]</scope>
    <source>
        <strain evidence="4">IB14-021</strain>
    </source>
</reference>
<feature type="domain" description="DUF4550" evidence="3">
    <location>
        <begin position="122"/>
        <end position="216"/>
    </location>
</feature>
<evidence type="ECO:0008006" key="6">
    <source>
        <dbReference type="Google" id="ProtNLM"/>
    </source>
</evidence>
<feature type="domain" description="PBZ-type" evidence="2">
    <location>
        <begin position="1440"/>
        <end position="1462"/>
    </location>
</feature>
<feature type="compositionally biased region" description="Acidic residues" evidence="1">
    <location>
        <begin position="1472"/>
        <end position="1499"/>
    </location>
</feature>
<organism evidence="4 5">
    <name type="scientific">Apodemus speciosus</name>
    <name type="common">Large Japanese field mouse</name>
    <dbReference type="NCBI Taxonomy" id="105296"/>
    <lineage>
        <taxon>Eukaryota</taxon>
        <taxon>Metazoa</taxon>
        <taxon>Chordata</taxon>
        <taxon>Craniata</taxon>
        <taxon>Vertebrata</taxon>
        <taxon>Euteleostomi</taxon>
        <taxon>Mammalia</taxon>
        <taxon>Eutheria</taxon>
        <taxon>Euarchontoglires</taxon>
        <taxon>Glires</taxon>
        <taxon>Rodentia</taxon>
        <taxon>Myomorpha</taxon>
        <taxon>Muroidea</taxon>
        <taxon>Muridae</taxon>
        <taxon>Murinae</taxon>
        <taxon>Apodemus</taxon>
    </lineage>
</organism>
<protein>
    <recommendedName>
        <fullName evidence="6">DUF4550 domain-containing protein</fullName>
    </recommendedName>
</protein>
<dbReference type="SUPFAM" id="SSF49879">
    <property type="entry name" value="SMAD/FHA domain"/>
    <property type="match status" value="1"/>
</dbReference>
<feature type="region of interest" description="Disordered" evidence="1">
    <location>
        <begin position="249"/>
        <end position="312"/>
    </location>
</feature>
<dbReference type="InterPro" id="IPR008984">
    <property type="entry name" value="SMAD_FHA_dom_sf"/>
</dbReference>
<name>A0ABQ0EVI8_APOSI</name>
<evidence type="ECO:0000313" key="4">
    <source>
        <dbReference type="EMBL" id="GAB1291039.1"/>
    </source>
</evidence>
<dbReference type="PANTHER" id="PTHR33667:SF7">
    <property type="entry name" value="RIKEN CDNA 1810020O05 GENE"/>
    <property type="match status" value="1"/>
</dbReference>
<dbReference type="Gene3D" id="2.60.200.20">
    <property type="match status" value="1"/>
</dbReference>
<dbReference type="InterPro" id="IPR019406">
    <property type="entry name" value="APLF_PBZ"/>
</dbReference>
<dbReference type="PANTHER" id="PTHR33667">
    <property type="entry name" value="SI:DKEY-57N24.6"/>
    <property type="match status" value="1"/>
</dbReference>
<feature type="compositionally biased region" description="Basic and acidic residues" evidence="1">
    <location>
        <begin position="335"/>
        <end position="350"/>
    </location>
</feature>
<feature type="compositionally biased region" description="Low complexity" evidence="1">
    <location>
        <begin position="1366"/>
        <end position="1386"/>
    </location>
</feature>
<dbReference type="InterPro" id="IPR027876">
    <property type="entry name" value="DUF4550"/>
</dbReference>
<feature type="compositionally biased region" description="Basic and acidic residues" evidence="1">
    <location>
        <begin position="1305"/>
        <end position="1326"/>
    </location>
</feature>
<feature type="domain" description="PBZ-type" evidence="2">
    <location>
        <begin position="1398"/>
        <end position="1423"/>
    </location>
</feature>
<feature type="compositionally biased region" description="Low complexity" evidence="1">
    <location>
        <begin position="299"/>
        <end position="309"/>
    </location>
</feature>
<gene>
    <name evidence="4" type="ORF">APTSU1_000626900</name>
</gene>
<evidence type="ECO:0000256" key="1">
    <source>
        <dbReference type="SAM" id="MobiDB-lite"/>
    </source>
</evidence>
<keyword evidence="5" id="KW-1185">Reference proteome</keyword>
<proteinExistence type="predicted"/>
<feature type="region of interest" description="Disordered" evidence="1">
    <location>
        <begin position="1251"/>
        <end position="1399"/>
    </location>
</feature>
<evidence type="ECO:0000313" key="5">
    <source>
        <dbReference type="Proteomes" id="UP001623349"/>
    </source>
</evidence>
<feature type="region of interest" description="Disordered" evidence="1">
    <location>
        <begin position="1467"/>
        <end position="1511"/>
    </location>
</feature>
<dbReference type="Proteomes" id="UP001623349">
    <property type="component" value="Unassembled WGS sequence"/>
</dbReference>
<feature type="compositionally biased region" description="Low complexity" evidence="1">
    <location>
        <begin position="1285"/>
        <end position="1296"/>
    </location>
</feature>
<accession>A0ABQ0EVI8</accession>
<feature type="region of interest" description="Disordered" evidence="1">
    <location>
        <begin position="1419"/>
        <end position="1443"/>
    </location>
</feature>
<feature type="region of interest" description="Disordered" evidence="1">
    <location>
        <begin position="335"/>
        <end position="373"/>
    </location>
</feature>